<sequence>MIFLGTRLPLYKSKNIIDHLFSLNICSYSKVAGFFAKLKKYFSLKFLIMRNSAVSSRDKSDLMNILK</sequence>
<evidence type="ECO:0000313" key="2">
    <source>
        <dbReference type="Proteomes" id="UP000242765"/>
    </source>
</evidence>
<dbReference type="Proteomes" id="UP000242765">
    <property type="component" value="Unassembled WGS sequence"/>
</dbReference>
<organism evidence="1 2">
    <name type="scientific">Acinetobacter silvestris</name>
    <dbReference type="NCBI Taxonomy" id="1977882"/>
    <lineage>
        <taxon>Bacteria</taxon>
        <taxon>Pseudomonadati</taxon>
        <taxon>Pseudomonadota</taxon>
        <taxon>Gammaproteobacteria</taxon>
        <taxon>Moraxellales</taxon>
        <taxon>Moraxellaceae</taxon>
        <taxon>Acinetobacter</taxon>
    </lineage>
</organism>
<keyword evidence="2" id="KW-1185">Reference proteome</keyword>
<comment type="caution">
    <text evidence="1">The sequence shown here is derived from an EMBL/GenBank/DDBJ whole genome shotgun (WGS) entry which is preliminary data.</text>
</comment>
<dbReference type="STRING" id="1977882.B9T28_08705"/>
<name>A0A1Y3CEJ9_9GAMM</name>
<reference evidence="1 2" key="1">
    <citation type="submission" date="2017-04" db="EMBL/GenBank/DDBJ databases">
        <title>High diversity of culturable Acinetobacter species in natural soil and water ecosystems.</title>
        <authorList>
            <person name="Nemec A."/>
            <person name="Radolfova-Krizova L."/>
        </authorList>
    </citation>
    <scope>NUCLEOTIDE SEQUENCE [LARGE SCALE GENOMIC DNA]</scope>
    <source>
        <strain evidence="1 2">ANC 4999</strain>
    </source>
</reference>
<dbReference type="AlphaFoldDB" id="A0A1Y3CEJ9"/>
<protein>
    <submittedName>
        <fullName evidence="1">Uncharacterized protein</fullName>
    </submittedName>
</protein>
<evidence type="ECO:0000313" key="1">
    <source>
        <dbReference type="EMBL" id="OTG65528.1"/>
    </source>
</evidence>
<dbReference type="EMBL" id="NEGB01000004">
    <property type="protein sequence ID" value="OTG65528.1"/>
    <property type="molecule type" value="Genomic_DNA"/>
</dbReference>
<proteinExistence type="predicted"/>
<gene>
    <name evidence="1" type="ORF">B9T28_08705</name>
</gene>
<accession>A0A1Y3CEJ9</accession>